<gene>
    <name evidence="3" type="primary">LOC114245598</name>
</gene>
<feature type="chain" id="PRO_5026969700" evidence="1">
    <location>
        <begin position="22"/>
        <end position="259"/>
    </location>
</feature>
<keyword evidence="2" id="KW-1185">Reference proteome</keyword>
<evidence type="ECO:0000256" key="1">
    <source>
        <dbReference type="SAM" id="SignalP"/>
    </source>
</evidence>
<feature type="signal peptide" evidence="1">
    <location>
        <begin position="1"/>
        <end position="21"/>
    </location>
</feature>
<dbReference type="SMART" id="SM00700">
    <property type="entry name" value="JHBP"/>
    <property type="match status" value="1"/>
</dbReference>
<dbReference type="PANTHER" id="PTHR11008:SF32">
    <property type="entry name" value="CIRCADIAN CLOCK-CONTROLLED PROTEIN DAYWAKE-RELATED"/>
    <property type="match status" value="1"/>
</dbReference>
<proteinExistence type="predicted"/>
<sequence length="259" mass="28938">MVGFKILFTLCAFAICFCASAYVDTLQKCGKSDAVCQKKLLQSVLKSISKTGIPELDIPQIDPIQLKGFNVAILDLVNITLVDGVAKGVKDCTVNKFEANFDDLHASIELLCDITIKGHYSVYSGSPLIKNFLGGDNIHGDGNGKAKIEKFKIAFDFDFTVEKRGDDLFIKSSIDKMKYTYDVLGKMVFAADNLYVGNKEQSASIVKLMNENWRILMDMVGKQFVEKAMNFVFNFTQKFFSNVPTKNYILDDLENYVSS</sequence>
<protein>
    <submittedName>
        <fullName evidence="3">Uncharacterized protein LOC114245598</fullName>
    </submittedName>
</protein>
<dbReference type="InterPro" id="IPR010562">
    <property type="entry name" value="Haemolymph_juvenile_hormone-bd"/>
</dbReference>
<dbReference type="Pfam" id="PF06585">
    <property type="entry name" value="JHBP"/>
    <property type="match status" value="1"/>
</dbReference>
<dbReference type="GeneID" id="114245598"/>
<dbReference type="RefSeq" id="XP_028033628.1">
    <property type="nucleotide sequence ID" value="XM_028177827.1"/>
</dbReference>
<accession>A0A6J2JW57</accession>
<dbReference type="Gene3D" id="3.15.10.30">
    <property type="entry name" value="Haemolymph juvenile hormone binding protein"/>
    <property type="match status" value="1"/>
</dbReference>
<dbReference type="AlphaFoldDB" id="A0A6J2JW57"/>
<dbReference type="KEGG" id="bman:114245598"/>
<dbReference type="Proteomes" id="UP000504629">
    <property type="component" value="Unplaced"/>
</dbReference>
<evidence type="ECO:0000313" key="2">
    <source>
        <dbReference type="Proteomes" id="UP000504629"/>
    </source>
</evidence>
<organism evidence="2 3">
    <name type="scientific">Bombyx mandarina</name>
    <name type="common">Wild silk moth</name>
    <name type="synonym">Wild silkworm</name>
    <dbReference type="NCBI Taxonomy" id="7092"/>
    <lineage>
        <taxon>Eukaryota</taxon>
        <taxon>Metazoa</taxon>
        <taxon>Ecdysozoa</taxon>
        <taxon>Arthropoda</taxon>
        <taxon>Hexapoda</taxon>
        <taxon>Insecta</taxon>
        <taxon>Pterygota</taxon>
        <taxon>Neoptera</taxon>
        <taxon>Endopterygota</taxon>
        <taxon>Lepidoptera</taxon>
        <taxon>Glossata</taxon>
        <taxon>Ditrysia</taxon>
        <taxon>Bombycoidea</taxon>
        <taxon>Bombycidae</taxon>
        <taxon>Bombycinae</taxon>
        <taxon>Bombyx</taxon>
    </lineage>
</organism>
<dbReference type="OrthoDB" id="7457915at2759"/>
<keyword evidence="1" id="KW-0732">Signal</keyword>
<evidence type="ECO:0000313" key="3">
    <source>
        <dbReference type="RefSeq" id="XP_028033628.1"/>
    </source>
</evidence>
<dbReference type="InterPro" id="IPR038606">
    <property type="entry name" value="To_sf"/>
</dbReference>
<dbReference type="PANTHER" id="PTHR11008">
    <property type="entry name" value="PROTEIN TAKEOUT-LIKE PROTEIN"/>
    <property type="match status" value="1"/>
</dbReference>
<reference evidence="3" key="1">
    <citation type="submission" date="2025-08" db="UniProtKB">
        <authorList>
            <consortium name="RefSeq"/>
        </authorList>
    </citation>
    <scope>IDENTIFICATION</scope>
    <source>
        <tissue evidence="3">Silk gland</tissue>
    </source>
</reference>
<name>A0A6J2JW57_BOMMA</name>
<dbReference type="GO" id="GO:0005615">
    <property type="term" value="C:extracellular space"/>
    <property type="evidence" value="ECO:0007669"/>
    <property type="project" value="TreeGrafter"/>
</dbReference>